<name>A0A1X9SWH1_9BACT</name>
<protein>
    <submittedName>
        <fullName evidence="2">Divergent polysaccharide deacetylase</fullName>
    </submittedName>
</protein>
<evidence type="ECO:0000313" key="2">
    <source>
        <dbReference type="EMBL" id="ARR00592.1"/>
    </source>
</evidence>
<dbReference type="SUPFAM" id="SSF88713">
    <property type="entry name" value="Glycoside hydrolase/deacetylase"/>
    <property type="match status" value="1"/>
</dbReference>
<proteinExistence type="predicted"/>
<dbReference type="PANTHER" id="PTHR30105">
    <property type="entry name" value="UNCHARACTERIZED YIBQ-RELATED"/>
    <property type="match status" value="1"/>
</dbReference>
<keyword evidence="1" id="KW-0812">Transmembrane</keyword>
<dbReference type="EMBL" id="CP018789">
    <property type="protein sequence ID" value="ARR00592.1"/>
    <property type="molecule type" value="Genomic_DNA"/>
</dbReference>
<gene>
    <name evidence="2" type="ORF">CSUIS_0777</name>
</gene>
<evidence type="ECO:0000256" key="1">
    <source>
        <dbReference type="SAM" id="Phobius"/>
    </source>
</evidence>
<dbReference type="InterPro" id="IPR011330">
    <property type="entry name" value="Glyco_hydro/deAcase_b/a-brl"/>
</dbReference>
<dbReference type="PANTHER" id="PTHR30105:SF2">
    <property type="entry name" value="DIVERGENT POLYSACCHARIDE DEACETYLASE SUPERFAMILY"/>
    <property type="match status" value="1"/>
</dbReference>
<accession>A0A1X9SWH1</accession>
<dbReference type="STRING" id="1660073.CSUIS_0777"/>
<evidence type="ECO:0000313" key="3">
    <source>
        <dbReference type="Proteomes" id="UP000194260"/>
    </source>
</evidence>
<dbReference type="GO" id="GO:0005975">
    <property type="term" value="P:carbohydrate metabolic process"/>
    <property type="evidence" value="ECO:0007669"/>
    <property type="project" value="InterPro"/>
</dbReference>
<dbReference type="Pfam" id="PF04748">
    <property type="entry name" value="Polysacc_deac_2"/>
    <property type="match status" value="1"/>
</dbReference>
<sequence>MAKRSKKSTSNGEVLVYFGILISIIVIIGVVYLASNTKKESVSFKAIDNIDRYFEGKKRDYTILDKPKNIDENQTQNDIKFDEKIEPPTTINSIDLKSDKPNLAIIIDDISTFYQAKKIKSLDMNITPSIFPPSKNYPNSANVAKDFEFYMIHLPLEAMNYQAQEKDTLKVGDNIAKIEAQIYKIRSNFPNVIYINNHTGSKFTSDYNSMKNLFKTLKKHNMIFIDSYTTKDSKAKILSDEFGNKYLKRDVFIDNIKDEKAIISKLKESIKIAQKNGFAIAIGHPYEQTFKALKAIKSELESQTRLILLKDMYELYH</sequence>
<dbReference type="RefSeq" id="WP_086297233.1">
    <property type="nucleotide sequence ID" value="NZ_CP018789.1"/>
</dbReference>
<organism evidence="2 3">
    <name type="scientific">Campylobacter porcelli</name>
    <dbReference type="NCBI Taxonomy" id="1660073"/>
    <lineage>
        <taxon>Bacteria</taxon>
        <taxon>Pseudomonadati</taxon>
        <taxon>Campylobacterota</taxon>
        <taxon>Epsilonproteobacteria</taxon>
        <taxon>Campylobacterales</taxon>
        <taxon>Campylobacteraceae</taxon>
        <taxon>Campylobacter</taxon>
    </lineage>
</organism>
<dbReference type="InterPro" id="IPR006837">
    <property type="entry name" value="Divergent_DAC"/>
</dbReference>
<feature type="transmembrane region" description="Helical" evidence="1">
    <location>
        <begin position="12"/>
        <end position="34"/>
    </location>
</feature>
<keyword evidence="1" id="KW-0472">Membrane</keyword>
<dbReference type="Gene3D" id="3.20.20.370">
    <property type="entry name" value="Glycoside hydrolase/deacetylase"/>
    <property type="match status" value="1"/>
</dbReference>
<keyword evidence="1" id="KW-1133">Transmembrane helix</keyword>
<dbReference type="KEGG" id="camy:CSUIS_0777"/>
<dbReference type="CDD" id="cd10936">
    <property type="entry name" value="CE4_DAC2"/>
    <property type="match status" value="1"/>
</dbReference>
<reference evidence="3" key="1">
    <citation type="journal article" date="2017" name="Genome Biol. Evol.">
        <title>Comparative Genomic Analysis Identifies a Campylobacter Clade Deficient in Selenium Metabolism.</title>
        <authorList>
            <person name="Miller W.G."/>
            <person name="Yee E."/>
            <person name="Lopes B.S."/>
            <person name="Chapman M.H."/>
            <person name="Huynh S."/>
            <person name="Bono J.L."/>
            <person name="Parker C.T."/>
            <person name="Strachan N.J.C."/>
            <person name="Forbes K.J."/>
        </authorList>
    </citation>
    <scope>NUCLEOTIDE SEQUENCE [LARGE SCALE GENOMIC DNA]</scope>
    <source>
        <strain evidence="3">RM6137</strain>
    </source>
</reference>
<dbReference type="AlphaFoldDB" id="A0A1X9SWH1"/>
<dbReference type="Proteomes" id="UP000194260">
    <property type="component" value="Chromosome"/>
</dbReference>